<dbReference type="EMBL" id="FORP01000032">
    <property type="protein sequence ID" value="SFK75906.1"/>
    <property type="molecule type" value="Genomic_DNA"/>
</dbReference>
<dbReference type="GO" id="GO:0003677">
    <property type="term" value="F:DNA binding"/>
    <property type="evidence" value="ECO:0007669"/>
    <property type="project" value="UniProtKB-KW"/>
</dbReference>
<keyword evidence="1" id="KW-0805">Transcription regulation</keyword>
<dbReference type="PANTHER" id="PTHR30136">
    <property type="entry name" value="HELIX-TURN-HELIX TRANSCRIPTIONAL REGULATOR, ICLR FAMILY"/>
    <property type="match status" value="1"/>
</dbReference>
<dbReference type="Gene3D" id="3.30.450.40">
    <property type="match status" value="1"/>
</dbReference>
<dbReference type="AlphaFoldDB" id="A0A1I4C6X9"/>
<dbReference type="Pfam" id="PF01614">
    <property type="entry name" value="IclR_C"/>
    <property type="match status" value="1"/>
</dbReference>
<gene>
    <name evidence="6" type="ORF">SAMN05421835_13238</name>
</gene>
<dbReference type="InterPro" id="IPR029016">
    <property type="entry name" value="GAF-like_dom_sf"/>
</dbReference>
<evidence type="ECO:0000259" key="4">
    <source>
        <dbReference type="PROSITE" id="PS51077"/>
    </source>
</evidence>
<dbReference type="SUPFAM" id="SSF55781">
    <property type="entry name" value="GAF domain-like"/>
    <property type="match status" value="1"/>
</dbReference>
<dbReference type="InterPro" id="IPR050707">
    <property type="entry name" value="HTH_MetabolicPath_Reg"/>
</dbReference>
<dbReference type="Gene3D" id="1.10.10.10">
    <property type="entry name" value="Winged helix-like DNA-binding domain superfamily/Winged helix DNA-binding domain"/>
    <property type="match status" value="1"/>
</dbReference>
<dbReference type="RefSeq" id="WP_091515735.1">
    <property type="nucleotide sequence ID" value="NZ_CBDQZW010000063.1"/>
</dbReference>
<dbReference type="InterPro" id="IPR005471">
    <property type="entry name" value="Tscrpt_reg_IclR_N"/>
</dbReference>
<dbReference type="PROSITE" id="PS51078">
    <property type="entry name" value="ICLR_ED"/>
    <property type="match status" value="1"/>
</dbReference>
<dbReference type="GO" id="GO:0045892">
    <property type="term" value="P:negative regulation of DNA-templated transcription"/>
    <property type="evidence" value="ECO:0007669"/>
    <property type="project" value="TreeGrafter"/>
</dbReference>
<keyword evidence="7" id="KW-1185">Reference proteome</keyword>
<proteinExistence type="predicted"/>
<evidence type="ECO:0000313" key="6">
    <source>
        <dbReference type="EMBL" id="SFK75906.1"/>
    </source>
</evidence>
<evidence type="ECO:0000256" key="2">
    <source>
        <dbReference type="ARBA" id="ARBA00023125"/>
    </source>
</evidence>
<dbReference type="InterPro" id="IPR014757">
    <property type="entry name" value="Tscrpt_reg_IclR_C"/>
</dbReference>
<dbReference type="SMART" id="SM00346">
    <property type="entry name" value="HTH_ICLR"/>
    <property type="match status" value="1"/>
</dbReference>
<dbReference type="STRING" id="115433.SAMN05421835_13238"/>
<organism evidence="6 7">
    <name type="scientific">Amycolatopsis sacchari</name>
    <dbReference type="NCBI Taxonomy" id="115433"/>
    <lineage>
        <taxon>Bacteria</taxon>
        <taxon>Bacillati</taxon>
        <taxon>Actinomycetota</taxon>
        <taxon>Actinomycetes</taxon>
        <taxon>Pseudonocardiales</taxon>
        <taxon>Pseudonocardiaceae</taxon>
        <taxon>Amycolatopsis</taxon>
    </lineage>
</organism>
<name>A0A1I4C6X9_9PSEU</name>
<accession>A0A1I4C6X9</accession>
<dbReference type="PANTHER" id="PTHR30136:SF35">
    <property type="entry name" value="HTH-TYPE TRANSCRIPTIONAL REGULATOR RV1719"/>
    <property type="match status" value="1"/>
</dbReference>
<keyword evidence="3" id="KW-0804">Transcription</keyword>
<dbReference type="Proteomes" id="UP000199025">
    <property type="component" value="Unassembled WGS sequence"/>
</dbReference>
<feature type="domain" description="IclR-ED" evidence="5">
    <location>
        <begin position="78"/>
        <end position="262"/>
    </location>
</feature>
<dbReference type="OrthoDB" id="4474362at2"/>
<dbReference type="Pfam" id="PF09339">
    <property type="entry name" value="HTH_IclR"/>
    <property type="match status" value="1"/>
</dbReference>
<keyword evidence="2" id="KW-0238">DNA-binding</keyword>
<dbReference type="SUPFAM" id="SSF46785">
    <property type="entry name" value="Winged helix' DNA-binding domain"/>
    <property type="match status" value="1"/>
</dbReference>
<evidence type="ECO:0000259" key="5">
    <source>
        <dbReference type="PROSITE" id="PS51078"/>
    </source>
</evidence>
<protein>
    <submittedName>
        <fullName evidence="6">IclR family transcriptional regulator, acetate operon repressor</fullName>
    </submittedName>
</protein>
<dbReference type="GO" id="GO:0003700">
    <property type="term" value="F:DNA-binding transcription factor activity"/>
    <property type="evidence" value="ECO:0007669"/>
    <property type="project" value="TreeGrafter"/>
</dbReference>
<sequence length="265" mass="28274">MSGKDAGRTSGYRERNSTADRALDILGIFTDDRAVVSGTEVAEHLGTSRSTAYRYLQSLVTNRFLEEAPGGGFRLGLRVLELARVARRAYGLSDIALPVMRRLAAQTRESVLLTRRSGDRVVCLDRAESVAHPVRISYERGSALPLNAGASALVLLAWADPVEIRALLEHAHLSSFTGATLTDVDELMTRLERIRRAGHSVTRGELDSDVLGIAAPIRDESGAVVAAVSVAAVASRVPPARQPEVVAAVRAAAGEISERLTTVAG</sequence>
<evidence type="ECO:0000313" key="7">
    <source>
        <dbReference type="Proteomes" id="UP000199025"/>
    </source>
</evidence>
<dbReference type="InterPro" id="IPR036388">
    <property type="entry name" value="WH-like_DNA-bd_sf"/>
</dbReference>
<dbReference type="InterPro" id="IPR036390">
    <property type="entry name" value="WH_DNA-bd_sf"/>
</dbReference>
<feature type="domain" description="HTH iclR-type" evidence="4">
    <location>
        <begin position="16"/>
        <end position="77"/>
    </location>
</feature>
<reference evidence="6 7" key="1">
    <citation type="submission" date="2016-10" db="EMBL/GenBank/DDBJ databases">
        <authorList>
            <person name="de Groot N.N."/>
        </authorList>
    </citation>
    <scope>NUCLEOTIDE SEQUENCE [LARGE SCALE GENOMIC DNA]</scope>
    <source>
        <strain evidence="6 7">DSM 44468</strain>
    </source>
</reference>
<evidence type="ECO:0000256" key="1">
    <source>
        <dbReference type="ARBA" id="ARBA00023015"/>
    </source>
</evidence>
<dbReference type="PROSITE" id="PS51077">
    <property type="entry name" value="HTH_ICLR"/>
    <property type="match status" value="1"/>
</dbReference>
<evidence type="ECO:0000256" key="3">
    <source>
        <dbReference type="ARBA" id="ARBA00023163"/>
    </source>
</evidence>